<reference evidence="4 5" key="1">
    <citation type="submission" date="2018-12" db="EMBL/GenBank/DDBJ databases">
        <title>Complete genome sequence of Flaviflexus sp. H23T48.</title>
        <authorList>
            <person name="Bae J.-W."/>
            <person name="Lee J.-Y."/>
        </authorList>
    </citation>
    <scope>NUCLEOTIDE SEQUENCE [LARGE SCALE GENOMIC DNA]</scope>
    <source>
        <strain evidence="4 5">H23T48</strain>
    </source>
</reference>
<evidence type="ECO:0000259" key="3">
    <source>
        <dbReference type="Pfam" id="PF13579"/>
    </source>
</evidence>
<name>A0A3Q9G100_9ACTO</name>
<gene>
    <name evidence="4" type="ORF">EJ997_03150</name>
</gene>
<dbReference type="AlphaFoldDB" id="A0A3Q9G100"/>
<organism evidence="4 5">
    <name type="scientific">Flaviflexus ciconiae</name>
    <dbReference type="NCBI Taxonomy" id="2496867"/>
    <lineage>
        <taxon>Bacteria</taxon>
        <taxon>Bacillati</taxon>
        <taxon>Actinomycetota</taxon>
        <taxon>Actinomycetes</taxon>
        <taxon>Actinomycetales</taxon>
        <taxon>Actinomycetaceae</taxon>
        <taxon>Flaviflexus</taxon>
    </lineage>
</organism>
<keyword evidence="1" id="KW-0328">Glycosyltransferase</keyword>
<dbReference type="KEGG" id="flh:EJ997_03150"/>
<dbReference type="CDD" id="cd03801">
    <property type="entry name" value="GT4_PimA-like"/>
    <property type="match status" value="1"/>
</dbReference>
<dbReference type="OrthoDB" id="509705at2"/>
<dbReference type="InterPro" id="IPR028098">
    <property type="entry name" value="Glyco_trans_4-like_N"/>
</dbReference>
<dbReference type="EMBL" id="CP034593">
    <property type="protein sequence ID" value="AZQ76485.1"/>
    <property type="molecule type" value="Genomic_DNA"/>
</dbReference>
<evidence type="ECO:0000313" key="4">
    <source>
        <dbReference type="EMBL" id="AZQ76485.1"/>
    </source>
</evidence>
<keyword evidence="5" id="KW-1185">Reference proteome</keyword>
<proteinExistence type="predicted"/>
<dbReference type="PANTHER" id="PTHR12526:SF600">
    <property type="entry name" value="GLYCOSYL TRANSFERASE GROUP 1"/>
    <property type="match status" value="1"/>
</dbReference>
<evidence type="ECO:0000256" key="2">
    <source>
        <dbReference type="ARBA" id="ARBA00022679"/>
    </source>
</evidence>
<protein>
    <submittedName>
        <fullName evidence="4">Glycosyltransferase</fullName>
    </submittedName>
</protein>
<feature type="domain" description="Glycosyltransferase subfamily 4-like N-terminal" evidence="3">
    <location>
        <begin position="132"/>
        <end position="309"/>
    </location>
</feature>
<dbReference type="GO" id="GO:0016757">
    <property type="term" value="F:glycosyltransferase activity"/>
    <property type="evidence" value="ECO:0007669"/>
    <property type="project" value="UniProtKB-KW"/>
</dbReference>
<evidence type="ECO:0000313" key="5">
    <source>
        <dbReference type="Proteomes" id="UP000280344"/>
    </source>
</evidence>
<sequence length="508" mass="55290">MKHWLKVSTLGATSMSRLFLTDPKKFIGQVGERLNISFLRPKKSGHDTAGSEGSADTLFTKGEYSKATEAATGKQRRRIQGELELLTTKGLLGSTLTKQGPLDTATLTGVDGSDIRSLHFLTNSLPHTQSGYSLRSHSVLSSIKNEGVSVRATTRIAYPVTVGKIPKSPTDTIDGITYERLLPSIFPAQLTERHEKSARMLAEIGRRQGSTILHTTTDFRNGLIVHAAAQELGIPWVYEARGEMEKTWLSRFPEEDQPAAEQSEFYRLARTQEARVAAAAHGVAALSEISANQLVSRGVDHSRIIVVPNAVEDRLLTQPVDKARLRAELGLPDGLIVGAITAVVGYEGLDTLIRSIKYLPADARVLIVGDGTARPELEKLAETLRVSDRVIFAGRKPSEDIWRWYGALDVFAVPRHDTAVARTVTPIKPLIALALGVPVVTSDLPALREVTGGISTYSEAGNGESLAQAILQARDADPSLSKDFAATRTWSANGKRYRVLYERLADEA</sequence>
<dbReference type="Gene3D" id="3.40.50.2000">
    <property type="entry name" value="Glycogen Phosphorylase B"/>
    <property type="match status" value="2"/>
</dbReference>
<accession>A0A3Q9G100</accession>
<dbReference type="PANTHER" id="PTHR12526">
    <property type="entry name" value="GLYCOSYLTRANSFERASE"/>
    <property type="match status" value="1"/>
</dbReference>
<dbReference type="Pfam" id="PF13579">
    <property type="entry name" value="Glyco_trans_4_4"/>
    <property type="match status" value="1"/>
</dbReference>
<dbReference type="SUPFAM" id="SSF53756">
    <property type="entry name" value="UDP-Glycosyltransferase/glycogen phosphorylase"/>
    <property type="match status" value="1"/>
</dbReference>
<keyword evidence="2 4" id="KW-0808">Transferase</keyword>
<dbReference type="RefSeq" id="WP_126703293.1">
    <property type="nucleotide sequence ID" value="NZ_CP034593.1"/>
</dbReference>
<dbReference type="Pfam" id="PF13692">
    <property type="entry name" value="Glyco_trans_1_4"/>
    <property type="match status" value="1"/>
</dbReference>
<dbReference type="Proteomes" id="UP000280344">
    <property type="component" value="Chromosome"/>
</dbReference>
<evidence type="ECO:0000256" key="1">
    <source>
        <dbReference type="ARBA" id="ARBA00022676"/>
    </source>
</evidence>